<keyword evidence="7" id="KW-0067">ATP-binding</keyword>
<dbReference type="SUPFAM" id="SSF54427">
    <property type="entry name" value="NTF2-like"/>
    <property type="match status" value="1"/>
</dbReference>
<comment type="subunit">
    <text evidence="14">Probable component of the PAM complex at least composed of a mitochondrial HSP70 protein, GRPEL1 or GRPEL2, TIMM44, TIMM16/PAM16 and TIMM14/DNAJC19. The complex interacts with the TIMM23 component of the TIM23 complex. Interacts with SLC25A4/ANT1 and SLC25A5/ANT2; leading to inhibit the presequence translocase TIMM23, thereby promoting stabilization of PINK1.</text>
</comment>
<dbReference type="GO" id="GO:0005524">
    <property type="term" value="F:ATP binding"/>
    <property type="evidence" value="ECO:0007669"/>
    <property type="project" value="UniProtKB-KW"/>
</dbReference>
<evidence type="ECO:0000259" key="18">
    <source>
        <dbReference type="SMART" id="SM00978"/>
    </source>
</evidence>
<dbReference type="InterPro" id="IPR039544">
    <property type="entry name" value="Tim44-like"/>
</dbReference>
<keyword evidence="8 16" id="KW-0653">Protein transport</keyword>
<evidence type="ECO:0000256" key="7">
    <source>
        <dbReference type="ARBA" id="ARBA00022840"/>
    </source>
</evidence>
<dbReference type="Proteomes" id="UP000759131">
    <property type="component" value="Unassembled WGS sequence"/>
</dbReference>
<dbReference type="AlphaFoldDB" id="A0A7R9KUQ9"/>
<keyword evidence="6 16" id="KW-0999">Mitochondrion inner membrane</keyword>
<dbReference type="PANTHER" id="PTHR10721">
    <property type="entry name" value="MITOCHONDRIAL IMPORT INNER MEMBRANE TRANSLOCASE SUBUNIT TIM44"/>
    <property type="match status" value="1"/>
</dbReference>
<dbReference type="Pfam" id="PF04280">
    <property type="entry name" value="Tim44"/>
    <property type="match status" value="1"/>
</dbReference>
<gene>
    <name evidence="19" type="ORF">OSB1V03_LOCUS9798</name>
</gene>
<keyword evidence="12 16" id="KW-0472">Membrane</keyword>
<dbReference type="GO" id="GO:0030150">
    <property type="term" value="P:protein import into mitochondrial matrix"/>
    <property type="evidence" value="ECO:0007669"/>
    <property type="project" value="InterPro"/>
</dbReference>
<comment type="subcellular location">
    <subcellularLocation>
        <location evidence="1">Mitochondrion inner membrane</location>
        <topology evidence="1">Peripheral membrane protein</topology>
        <orientation evidence="1">Matrix side</orientation>
    </subcellularLocation>
</comment>
<evidence type="ECO:0000256" key="17">
    <source>
        <dbReference type="SAM" id="Coils"/>
    </source>
</evidence>
<comment type="similarity">
    <text evidence="2 16">Belongs to the Tim44 family.</text>
</comment>
<evidence type="ECO:0000313" key="19">
    <source>
        <dbReference type="EMBL" id="CAD7629381.1"/>
    </source>
</evidence>
<evidence type="ECO:0000256" key="8">
    <source>
        <dbReference type="ARBA" id="ARBA00022927"/>
    </source>
</evidence>
<evidence type="ECO:0000256" key="3">
    <source>
        <dbReference type="ARBA" id="ARBA00022448"/>
    </source>
</evidence>
<keyword evidence="5" id="KW-0547">Nucleotide-binding</keyword>
<evidence type="ECO:0000256" key="10">
    <source>
        <dbReference type="ARBA" id="ARBA00023010"/>
    </source>
</evidence>
<keyword evidence="10 16" id="KW-0811">Translocation</keyword>
<protein>
    <recommendedName>
        <fullName evidence="15 16">Mitochondrial import inner membrane translocase subunit TIM44</fullName>
    </recommendedName>
</protein>
<keyword evidence="17" id="KW-0175">Coiled coil</keyword>
<evidence type="ECO:0000256" key="16">
    <source>
        <dbReference type="PIRNR" id="PIRNR037871"/>
    </source>
</evidence>
<dbReference type="InterPro" id="IPR017303">
    <property type="entry name" value="Tim44"/>
</dbReference>
<keyword evidence="20" id="KW-1185">Reference proteome</keyword>
<reference evidence="19" key="1">
    <citation type="submission" date="2020-11" db="EMBL/GenBank/DDBJ databases">
        <authorList>
            <person name="Tran Van P."/>
        </authorList>
    </citation>
    <scope>NUCLEOTIDE SEQUENCE</scope>
</reference>
<keyword evidence="9" id="KW-0809">Transit peptide</keyword>
<keyword evidence="11 16" id="KW-0496">Mitochondrion</keyword>
<evidence type="ECO:0000256" key="6">
    <source>
        <dbReference type="ARBA" id="ARBA00022792"/>
    </source>
</evidence>
<evidence type="ECO:0000256" key="4">
    <source>
        <dbReference type="ARBA" id="ARBA00022553"/>
    </source>
</evidence>
<dbReference type="GO" id="GO:0051087">
    <property type="term" value="F:protein-folding chaperone binding"/>
    <property type="evidence" value="ECO:0007669"/>
    <property type="project" value="InterPro"/>
</dbReference>
<evidence type="ECO:0000256" key="5">
    <source>
        <dbReference type="ARBA" id="ARBA00022741"/>
    </source>
</evidence>
<evidence type="ECO:0000256" key="12">
    <source>
        <dbReference type="ARBA" id="ARBA00023136"/>
    </source>
</evidence>
<dbReference type="PANTHER" id="PTHR10721:SF1">
    <property type="entry name" value="MITOCHONDRIAL IMPORT INNER MEMBRANE TRANSLOCASE SUBUNIT TIM44"/>
    <property type="match status" value="1"/>
</dbReference>
<comment type="function">
    <text evidence="13">Essential component of the PAM complex, a complex required for the translocation of transit peptide-containing proteins from the inner membrane into the mitochondrial matrix in an ATP-dependent manner. Recruits mitochondrial HSP70 to drive protein translocation into the matrix using ATP as an energy source.</text>
</comment>
<feature type="domain" description="Tim44-like" evidence="18">
    <location>
        <begin position="291"/>
        <end position="440"/>
    </location>
</feature>
<feature type="coiled-coil region" evidence="17">
    <location>
        <begin position="66"/>
        <end position="100"/>
    </location>
</feature>
<sequence>MSYLLRSTKRSICLSSLVRRTNGQLICSQSHRWSYCPQCLHNSNIRCYASQSPQQKGFIGKLIDNIKQEMSKNKEMKESLKKFREEAQKLEDSEALQKARHKYQSIESETAKSGQQFKEHLESIKDKISKGIEEAQKTEIGKKGIEMTDEFQKQAKSAAEAFTKQTEQLSQSDAFKTVSQTVKAVGEEIGETGRVYKRPEKLRKRKEESEDMFAHQKPIEPNEDATGVELHKDSRWHQSWQNFKDNNPYVNKIFDWKTKYDESDNPVVRASRLVTDKVTELFGGLFSKTELSEVLTEICKIDANFDKNQFLKDCENDIIPNILEAIIRPDLAILKDWCNEAPYNQISQGIIQAQKLGHRFESRVLDLENVDLAMGKIMESGPVLIITFQTQQINCVKDSKGNVVEGDPEKILRVHYVWVLCRDQNEFDPKACWKLMDLSANSAQQWL</sequence>
<proteinExistence type="inferred from homology"/>
<dbReference type="InterPro" id="IPR007379">
    <property type="entry name" value="Tim44-like_dom"/>
</dbReference>
<evidence type="ECO:0000256" key="15">
    <source>
        <dbReference type="ARBA" id="ARBA00074309"/>
    </source>
</evidence>
<evidence type="ECO:0000256" key="11">
    <source>
        <dbReference type="ARBA" id="ARBA00023128"/>
    </source>
</evidence>
<dbReference type="SMART" id="SM00978">
    <property type="entry name" value="Tim44"/>
    <property type="match status" value="1"/>
</dbReference>
<dbReference type="Gene3D" id="3.10.450.240">
    <property type="match status" value="1"/>
</dbReference>
<organism evidence="19">
    <name type="scientific">Medioppia subpectinata</name>
    <dbReference type="NCBI Taxonomy" id="1979941"/>
    <lineage>
        <taxon>Eukaryota</taxon>
        <taxon>Metazoa</taxon>
        <taxon>Ecdysozoa</taxon>
        <taxon>Arthropoda</taxon>
        <taxon>Chelicerata</taxon>
        <taxon>Arachnida</taxon>
        <taxon>Acari</taxon>
        <taxon>Acariformes</taxon>
        <taxon>Sarcoptiformes</taxon>
        <taxon>Oribatida</taxon>
        <taxon>Brachypylina</taxon>
        <taxon>Oppioidea</taxon>
        <taxon>Oppiidae</taxon>
        <taxon>Medioppia</taxon>
    </lineage>
</organism>
<keyword evidence="4" id="KW-0597">Phosphoprotein</keyword>
<dbReference type="InterPro" id="IPR032710">
    <property type="entry name" value="NTF2-like_dom_sf"/>
</dbReference>
<dbReference type="EMBL" id="CAJPIZ010006783">
    <property type="protein sequence ID" value="CAG2109811.1"/>
    <property type="molecule type" value="Genomic_DNA"/>
</dbReference>
<evidence type="ECO:0000256" key="1">
    <source>
        <dbReference type="ARBA" id="ARBA00004443"/>
    </source>
</evidence>
<dbReference type="EMBL" id="OC861358">
    <property type="protein sequence ID" value="CAD7629381.1"/>
    <property type="molecule type" value="Genomic_DNA"/>
</dbReference>
<evidence type="ECO:0000256" key="9">
    <source>
        <dbReference type="ARBA" id="ARBA00022946"/>
    </source>
</evidence>
<evidence type="ECO:0000256" key="14">
    <source>
        <dbReference type="ARBA" id="ARBA00063163"/>
    </source>
</evidence>
<evidence type="ECO:0000256" key="2">
    <source>
        <dbReference type="ARBA" id="ARBA00009597"/>
    </source>
</evidence>
<dbReference type="GO" id="GO:0005743">
    <property type="term" value="C:mitochondrial inner membrane"/>
    <property type="evidence" value="ECO:0007669"/>
    <property type="project" value="UniProtKB-SubCell"/>
</dbReference>
<name>A0A7R9KUQ9_9ACAR</name>
<accession>A0A7R9KUQ9</accession>
<evidence type="ECO:0000313" key="20">
    <source>
        <dbReference type="Proteomes" id="UP000759131"/>
    </source>
</evidence>
<evidence type="ECO:0000256" key="13">
    <source>
        <dbReference type="ARBA" id="ARBA00057148"/>
    </source>
</evidence>
<keyword evidence="3 16" id="KW-0813">Transport</keyword>
<dbReference type="OrthoDB" id="10265990at2759"/>
<dbReference type="FunFam" id="3.10.450.240:FF:000001">
    <property type="entry name" value="Mitochondrial import inner membrane translocase subunit TIM44"/>
    <property type="match status" value="1"/>
</dbReference>
<dbReference type="PIRSF" id="PIRSF037871">
    <property type="entry name" value="TIM44"/>
    <property type="match status" value="1"/>
</dbReference>